<reference evidence="1 2" key="1">
    <citation type="submission" date="2019-03" db="EMBL/GenBank/DDBJ databases">
        <authorList>
            <person name="He R.-H."/>
        </authorList>
    </citation>
    <scope>NUCLEOTIDE SEQUENCE [LARGE SCALE GENOMIC DNA]</scope>
    <source>
        <strain evidence="2">SH 714</strain>
    </source>
</reference>
<organism evidence="1 2">
    <name type="scientific">Filobacillus milosensis</name>
    <dbReference type="NCBI Taxonomy" id="94137"/>
    <lineage>
        <taxon>Bacteria</taxon>
        <taxon>Bacillati</taxon>
        <taxon>Bacillota</taxon>
        <taxon>Bacilli</taxon>
        <taxon>Bacillales</taxon>
        <taxon>Bacillaceae</taxon>
        <taxon>Filobacillus</taxon>
    </lineage>
</organism>
<name>A0A4Y8IS98_9BACI</name>
<proteinExistence type="predicted"/>
<protein>
    <submittedName>
        <fullName evidence="1">Uncharacterized protein</fullName>
    </submittedName>
</protein>
<accession>A0A4Y8IS98</accession>
<sequence length="131" mass="14750">MKKMIIYGAIIILFLSITIWATMFQPGIDNPTARDILNNSPNADIIKLDGLIYLNATESDKRELVKGEKIGEIKGQSSTSWWFWNLYATKLPEGTDVYTTKDNNYNNGDAPFTILVELEGKTLKYKALVEG</sequence>
<dbReference type="AlphaFoldDB" id="A0A4Y8IS98"/>
<dbReference type="EMBL" id="SOPW01000005">
    <property type="protein sequence ID" value="TFB22882.1"/>
    <property type="molecule type" value="Genomic_DNA"/>
</dbReference>
<keyword evidence="2" id="KW-1185">Reference proteome</keyword>
<comment type="caution">
    <text evidence="1">The sequence shown here is derived from an EMBL/GenBank/DDBJ whole genome shotgun (WGS) entry which is preliminary data.</text>
</comment>
<dbReference type="RefSeq" id="WP_134339613.1">
    <property type="nucleotide sequence ID" value="NZ_SOPW01000005.1"/>
</dbReference>
<evidence type="ECO:0000313" key="2">
    <source>
        <dbReference type="Proteomes" id="UP000297975"/>
    </source>
</evidence>
<gene>
    <name evidence="1" type="ORF">E3U55_06485</name>
</gene>
<dbReference type="OrthoDB" id="2736188at2"/>
<dbReference type="Proteomes" id="UP000297975">
    <property type="component" value="Unassembled WGS sequence"/>
</dbReference>
<evidence type="ECO:0000313" key="1">
    <source>
        <dbReference type="EMBL" id="TFB22882.1"/>
    </source>
</evidence>